<proteinExistence type="inferred from homology"/>
<name>A0ABZ0UMT5_9RICK</name>
<dbReference type="Gene3D" id="3.30.530.20">
    <property type="match status" value="1"/>
</dbReference>
<evidence type="ECO:0000259" key="3">
    <source>
        <dbReference type="Pfam" id="PF03364"/>
    </source>
</evidence>
<dbReference type="PANTHER" id="PTHR12901:SF10">
    <property type="entry name" value="COENZYME Q-BINDING PROTEIN COQ10, MITOCHONDRIAL"/>
    <property type="match status" value="1"/>
</dbReference>
<dbReference type="RefSeq" id="WP_323733331.1">
    <property type="nucleotide sequence ID" value="NZ_CP110820.1"/>
</dbReference>
<evidence type="ECO:0000313" key="5">
    <source>
        <dbReference type="Proteomes" id="UP001327219"/>
    </source>
</evidence>
<evidence type="ECO:0000256" key="2">
    <source>
        <dbReference type="SAM" id="MobiDB-lite"/>
    </source>
</evidence>
<dbReference type="SUPFAM" id="SSF55961">
    <property type="entry name" value="Bet v1-like"/>
    <property type="match status" value="2"/>
</dbReference>
<dbReference type="Pfam" id="PF03364">
    <property type="entry name" value="Polyketide_cyc"/>
    <property type="match status" value="1"/>
</dbReference>
<sequence>MFAYSDSRLIDHNILRLKKVILDTNSYPKFLPWCSGARIITQTEAGFTADLIISFKGMNIKYTSLVTVKDTMEDNDKNNKELSGRHEERKKECATERDGVKRAMPAFKKRVVYIKATMIDGPFEFLNSSWELQMVDEDKTDVKFKTEFSLKSKFLQKLMHPMLGYASNKILKSFEKYINSQLKT</sequence>
<dbReference type="InterPro" id="IPR023393">
    <property type="entry name" value="START-like_dom_sf"/>
</dbReference>
<feature type="region of interest" description="Disordered" evidence="2">
    <location>
        <begin position="74"/>
        <end position="95"/>
    </location>
</feature>
<dbReference type="InterPro" id="IPR005031">
    <property type="entry name" value="COQ10_START"/>
</dbReference>
<accession>A0ABZ0UMT5</accession>
<feature type="domain" description="Coenzyme Q-binding protein COQ10 START" evidence="3">
    <location>
        <begin position="20"/>
        <end position="174"/>
    </location>
</feature>
<gene>
    <name evidence="4" type="ORF">Bandiella_00687</name>
</gene>
<evidence type="ECO:0000256" key="1">
    <source>
        <dbReference type="ARBA" id="ARBA00008918"/>
    </source>
</evidence>
<keyword evidence="5" id="KW-1185">Reference proteome</keyword>
<dbReference type="EMBL" id="CP110820">
    <property type="protein sequence ID" value="WPX96571.1"/>
    <property type="molecule type" value="Genomic_DNA"/>
</dbReference>
<dbReference type="Proteomes" id="UP001327219">
    <property type="component" value="Chromosome"/>
</dbReference>
<evidence type="ECO:0000313" key="4">
    <source>
        <dbReference type="EMBL" id="WPX96571.1"/>
    </source>
</evidence>
<dbReference type="PANTHER" id="PTHR12901">
    <property type="entry name" value="SPERM PROTEIN HOMOLOG"/>
    <property type="match status" value="1"/>
</dbReference>
<dbReference type="CDD" id="cd07813">
    <property type="entry name" value="COQ10p_like"/>
    <property type="match status" value="1"/>
</dbReference>
<protein>
    <submittedName>
        <fullName evidence="4">Type II toxin-antitoxin system RatA family toxin</fullName>
    </submittedName>
</protein>
<reference evidence="4 5" key="1">
    <citation type="submission" date="2022-11" db="EMBL/GenBank/DDBJ databases">
        <title>Host association and intracellularity evolved multiple times independently in the Rickettsiales.</title>
        <authorList>
            <person name="Castelli M."/>
            <person name="Nardi T."/>
            <person name="Gammuto L."/>
            <person name="Bellinzona G."/>
            <person name="Sabaneyeva E."/>
            <person name="Potekhin A."/>
            <person name="Serra V."/>
            <person name="Petroni G."/>
            <person name="Sassera D."/>
        </authorList>
    </citation>
    <scope>NUCLEOTIDE SEQUENCE [LARGE SCALE GENOMIC DNA]</scope>
    <source>
        <strain evidence="4 5">NDG2</strain>
    </source>
</reference>
<comment type="similarity">
    <text evidence="1">Belongs to the ribosome association toxin RatA family.</text>
</comment>
<dbReference type="InterPro" id="IPR044996">
    <property type="entry name" value="COQ10-like"/>
</dbReference>
<organism evidence="4 5">
    <name type="scientific">Candidatus Bandiella euplotis</name>
    <dbReference type="NCBI Taxonomy" id="1664265"/>
    <lineage>
        <taxon>Bacteria</taxon>
        <taxon>Pseudomonadati</taxon>
        <taxon>Pseudomonadota</taxon>
        <taxon>Alphaproteobacteria</taxon>
        <taxon>Rickettsiales</taxon>
        <taxon>Candidatus Midichloriaceae</taxon>
        <taxon>Candidatus Bandiella</taxon>
    </lineage>
</organism>